<feature type="transmembrane region" description="Helical" evidence="1">
    <location>
        <begin position="78"/>
        <end position="101"/>
    </location>
</feature>
<keyword evidence="1" id="KW-0472">Membrane</keyword>
<keyword evidence="1" id="KW-1133">Transmembrane helix</keyword>
<keyword evidence="1" id="KW-0812">Transmembrane</keyword>
<feature type="transmembrane region" description="Helical" evidence="1">
    <location>
        <begin position="5"/>
        <end position="23"/>
    </location>
</feature>
<name>A0A2M7SWH5_9BACT</name>
<protein>
    <submittedName>
        <fullName evidence="2">Uncharacterized protein</fullName>
    </submittedName>
</protein>
<dbReference type="Proteomes" id="UP000231332">
    <property type="component" value="Unassembled WGS sequence"/>
</dbReference>
<dbReference type="AlphaFoldDB" id="A0A2M7SWH5"/>
<proteinExistence type="predicted"/>
<feature type="non-terminal residue" evidence="2">
    <location>
        <position position="1"/>
    </location>
</feature>
<reference evidence="3" key="1">
    <citation type="submission" date="2017-09" db="EMBL/GenBank/DDBJ databases">
        <title>Depth-based differentiation of microbial function through sediment-hosted aquifers and enrichment of novel symbionts in the deep terrestrial subsurface.</title>
        <authorList>
            <person name="Probst A.J."/>
            <person name="Ladd B."/>
            <person name="Jarett J.K."/>
            <person name="Geller-Mcgrath D.E."/>
            <person name="Sieber C.M.K."/>
            <person name="Emerson J.B."/>
            <person name="Anantharaman K."/>
            <person name="Thomas B.C."/>
            <person name="Malmstrom R."/>
            <person name="Stieglmeier M."/>
            <person name="Klingl A."/>
            <person name="Woyke T."/>
            <person name="Ryan C.M."/>
            <person name="Banfield J.F."/>
        </authorList>
    </citation>
    <scope>NUCLEOTIDE SEQUENCE [LARGE SCALE GENOMIC DNA]</scope>
</reference>
<gene>
    <name evidence="2" type="ORF">COY45_02005</name>
</gene>
<evidence type="ECO:0000313" key="3">
    <source>
        <dbReference type="Proteomes" id="UP000231332"/>
    </source>
</evidence>
<evidence type="ECO:0000256" key="1">
    <source>
        <dbReference type="SAM" id="Phobius"/>
    </source>
</evidence>
<accession>A0A2M7SWH5</accession>
<sequence length="113" mass="11352">AVESLILTLISAIAGTILGTFLSNPVLNVLVSNSETSLQNSARNAGGPGGAFTRFAGGVGQGAGAALRNLHATVGWQIILYGLAAAVVIAILGSAIPAFIISKVRPAEVLRSE</sequence>
<organism evidence="2 3">
    <name type="scientific">Candidatus Berkelbacteria bacterium CG_4_10_14_0_8_um_filter_42_34</name>
    <dbReference type="NCBI Taxonomy" id="1974502"/>
    <lineage>
        <taxon>Bacteria</taxon>
        <taxon>Candidatus Berkelbacteria</taxon>
    </lineage>
</organism>
<comment type="caution">
    <text evidence="2">The sequence shown here is derived from an EMBL/GenBank/DDBJ whole genome shotgun (WGS) entry which is preliminary data.</text>
</comment>
<evidence type="ECO:0000313" key="2">
    <source>
        <dbReference type="EMBL" id="PIZ27519.1"/>
    </source>
</evidence>
<dbReference type="EMBL" id="PFMY01000102">
    <property type="protein sequence ID" value="PIZ27519.1"/>
    <property type="molecule type" value="Genomic_DNA"/>
</dbReference>